<keyword evidence="1" id="KW-1185">Reference proteome</keyword>
<evidence type="ECO:0000313" key="2">
    <source>
        <dbReference type="WBParaSite" id="ACRNAN_scaffold3006.g21797.t1"/>
    </source>
</evidence>
<organism evidence="1 2">
    <name type="scientific">Acrobeloides nanus</name>
    <dbReference type="NCBI Taxonomy" id="290746"/>
    <lineage>
        <taxon>Eukaryota</taxon>
        <taxon>Metazoa</taxon>
        <taxon>Ecdysozoa</taxon>
        <taxon>Nematoda</taxon>
        <taxon>Chromadorea</taxon>
        <taxon>Rhabditida</taxon>
        <taxon>Tylenchina</taxon>
        <taxon>Cephalobomorpha</taxon>
        <taxon>Cephaloboidea</taxon>
        <taxon>Cephalobidae</taxon>
        <taxon>Acrobeloides</taxon>
    </lineage>
</organism>
<reference evidence="2" key="1">
    <citation type="submission" date="2022-11" db="UniProtKB">
        <authorList>
            <consortium name="WormBaseParasite"/>
        </authorList>
    </citation>
    <scope>IDENTIFICATION</scope>
</reference>
<proteinExistence type="predicted"/>
<dbReference type="AlphaFoldDB" id="A0A914DMR0"/>
<accession>A0A914DMR0</accession>
<name>A0A914DMR0_9BILA</name>
<sequence length="68" mass="7559">MFLSNHQIQTLQHCNKSTILALDQSTDSELVDRSRVKIVVSGSVDRFGVSRISGLVITYTFIRSSNTS</sequence>
<protein>
    <submittedName>
        <fullName evidence="2">Uncharacterized protein</fullName>
    </submittedName>
</protein>
<dbReference type="Proteomes" id="UP000887540">
    <property type="component" value="Unplaced"/>
</dbReference>
<evidence type="ECO:0000313" key="1">
    <source>
        <dbReference type="Proteomes" id="UP000887540"/>
    </source>
</evidence>
<dbReference type="WBParaSite" id="ACRNAN_scaffold3006.g21797.t1">
    <property type="protein sequence ID" value="ACRNAN_scaffold3006.g21797.t1"/>
    <property type="gene ID" value="ACRNAN_scaffold3006.g21797"/>
</dbReference>